<dbReference type="GO" id="GO:0046872">
    <property type="term" value="F:metal ion binding"/>
    <property type="evidence" value="ECO:0007669"/>
    <property type="project" value="UniProtKB-KW"/>
</dbReference>
<dbReference type="SUPFAM" id="SSF53187">
    <property type="entry name" value="Zn-dependent exopeptidases"/>
    <property type="match status" value="1"/>
</dbReference>
<dbReference type="Pfam" id="PF07687">
    <property type="entry name" value="M20_dimer"/>
    <property type="match status" value="1"/>
</dbReference>
<evidence type="ECO:0000256" key="12">
    <source>
        <dbReference type="ARBA" id="ARBA00061423"/>
    </source>
</evidence>
<dbReference type="PANTHER" id="PTHR43501:SF1">
    <property type="entry name" value="CYTOSOL NON-SPECIFIC DIPEPTIDASE"/>
    <property type="match status" value="1"/>
</dbReference>
<gene>
    <name evidence="19" type="ORF">FYJ85_12715</name>
</gene>
<evidence type="ECO:0000256" key="15">
    <source>
        <dbReference type="ARBA" id="ARBA00076004"/>
    </source>
</evidence>
<protein>
    <recommendedName>
        <fullName evidence="13">Cytosol non-specific dipeptidase</fullName>
        <ecNumber evidence="10">3.4.13.18</ecNumber>
    </recommendedName>
    <alternativeName>
        <fullName evidence="16">Aminoacyl-histidine dipeptidase</fullName>
    </alternativeName>
    <alternativeName>
        <fullName evidence="15">Beta-alanyl-histidine dipeptidase</fullName>
    </alternativeName>
    <alternativeName>
        <fullName evidence="14">Carnosinase</fullName>
    </alternativeName>
    <alternativeName>
        <fullName evidence="11">Peptidase D</fullName>
    </alternativeName>
    <alternativeName>
        <fullName evidence="17">Xaa-His dipeptidase</fullName>
    </alternativeName>
</protein>
<evidence type="ECO:0000256" key="2">
    <source>
        <dbReference type="ARBA" id="ARBA00001947"/>
    </source>
</evidence>
<evidence type="ECO:0000256" key="5">
    <source>
        <dbReference type="ARBA" id="ARBA00022801"/>
    </source>
</evidence>
<evidence type="ECO:0000256" key="9">
    <source>
        <dbReference type="ARBA" id="ARBA00036421"/>
    </source>
</evidence>
<comment type="cofactor">
    <cofactor evidence="1">
        <name>Co(2+)</name>
        <dbReference type="ChEBI" id="CHEBI:48828"/>
    </cofactor>
</comment>
<keyword evidence="5" id="KW-0378">Hydrolase</keyword>
<evidence type="ECO:0000256" key="14">
    <source>
        <dbReference type="ARBA" id="ARBA00075285"/>
    </source>
</evidence>
<dbReference type="FunFam" id="3.40.630.10:FF:000015">
    <property type="entry name" value="Aminoacyl-histidine dipeptidase PepD"/>
    <property type="match status" value="1"/>
</dbReference>
<keyword evidence="7" id="KW-0482">Metalloprotease</keyword>
<proteinExistence type="inferred from homology"/>
<comment type="catalytic activity">
    <reaction evidence="9">
        <text>Hydrolysis of dipeptides, preferentially hydrophobic dipeptides including prolyl amino acids.</text>
        <dbReference type="EC" id="3.4.13.18"/>
    </reaction>
</comment>
<dbReference type="InterPro" id="IPR002933">
    <property type="entry name" value="Peptidase_M20"/>
</dbReference>
<dbReference type="NCBIfam" id="TIGR01893">
    <property type="entry name" value="aa-his-dipept"/>
    <property type="match status" value="1"/>
</dbReference>
<evidence type="ECO:0000256" key="10">
    <source>
        <dbReference type="ARBA" id="ARBA00038976"/>
    </source>
</evidence>
<dbReference type="PIRSF" id="PIRSF016599">
    <property type="entry name" value="Xaa-His_dipept"/>
    <property type="match status" value="1"/>
</dbReference>
<evidence type="ECO:0000256" key="1">
    <source>
        <dbReference type="ARBA" id="ARBA00001941"/>
    </source>
</evidence>
<keyword evidence="3" id="KW-0645">Protease</keyword>
<dbReference type="EMBL" id="VUNS01000013">
    <property type="protein sequence ID" value="MST97900.1"/>
    <property type="molecule type" value="Genomic_DNA"/>
</dbReference>
<comment type="similarity">
    <text evidence="12">Belongs to the peptidase M20C family.</text>
</comment>
<evidence type="ECO:0000259" key="18">
    <source>
        <dbReference type="Pfam" id="PF07687"/>
    </source>
</evidence>
<keyword evidence="4" id="KW-0479">Metal-binding</keyword>
<keyword evidence="6" id="KW-0862">Zinc</keyword>
<dbReference type="PANTHER" id="PTHR43501">
    <property type="entry name" value="CYTOSOL NON-SPECIFIC DIPEPTIDASE"/>
    <property type="match status" value="1"/>
</dbReference>
<keyword evidence="8" id="KW-0170">Cobalt</keyword>
<dbReference type="PRINTS" id="PR00934">
    <property type="entry name" value="XHISDIPTASE"/>
</dbReference>
<reference evidence="19 20" key="1">
    <citation type="submission" date="2019-08" db="EMBL/GenBank/DDBJ databases">
        <title>In-depth cultivation of the pig gut microbiome towards novel bacterial diversity and tailored functional studies.</title>
        <authorList>
            <person name="Wylensek D."/>
            <person name="Hitch T.C.A."/>
            <person name="Clavel T."/>
        </authorList>
    </citation>
    <scope>NUCLEOTIDE SEQUENCE [LARGE SCALE GENOMIC DNA]</scope>
    <source>
        <strain evidence="19 20">BBE-744-WT-12</strain>
    </source>
</reference>
<dbReference type="InterPro" id="IPR011650">
    <property type="entry name" value="Peptidase_M20_dimer"/>
</dbReference>
<keyword evidence="20" id="KW-1185">Reference proteome</keyword>
<dbReference type="Proteomes" id="UP000435649">
    <property type="component" value="Unassembled WGS sequence"/>
</dbReference>
<evidence type="ECO:0000313" key="20">
    <source>
        <dbReference type="Proteomes" id="UP000435649"/>
    </source>
</evidence>
<evidence type="ECO:0000256" key="8">
    <source>
        <dbReference type="ARBA" id="ARBA00023285"/>
    </source>
</evidence>
<evidence type="ECO:0000256" key="4">
    <source>
        <dbReference type="ARBA" id="ARBA00022723"/>
    </source>
</evidence>
<evidence type="ECO:0000313" key="19">
    <source>
        <dbReference type="EMBL" id="MST97900.1"/>
    </source>
</evidence>
<evidence type="ECO:0000256" key="16">
    <source>
        <dbReference type="ARBA" id="ARBA00077688"/>
    </source>
</evidence>
<dbReference type="InterPro" id="IPR001160">
    <property type="entry name" value="Peptidase_M20C"/>
</dbReference>
<name>A0A844G2E6_9BACT</name>
<dbReference type="GO" id="GO:0070573">
    <property type="term" value="F:metallodipeptidase activity"/>
    <property type="evidence" value="ECO:0007669"/>
    <property type="project" value="TreeGrafter"/>
</dbReference>
<accession>A0A844G2E6</accession>
<comment type="cofactor">
    <cofactor evidence="2">
        <name>Zn(2+)</name>
        <dbReference type="ChEBI" id="CHEBI:29105"/>
    </cofactor>
</comment>
<evidence type="ECO:0000256" key="17">
    <source>
        <dbReference type="ARBA" id="ARBA00078074"/>
    </source>
</evidence>
<evidence type="ECO:0000256" key="6">
    <source>
        <dbReference type="ARBA" id="ARBA00022833"/>
    </source>
</evidence>
<evidence type="ECO:0000256" key="3">
    <source>
        <dbReference type="ARBA" id="ARBA00022670"/>
    </source>
</evidence>
<evidence type="ECO:0000256" key="11">
    <source>
        <dbReference type="ARBA" id="ARBA00044252"/>
    </source>
</evidence>
<feature type="domain" description="Peptidase M20 dimerisation" evidence="18">
    <location>
        <begin position="215"/>
        <end position="295"/>
    </location>
</feature>
<dbReference type="Gene3D" id="3.40.630.10">
    <property type="entry name" value="Zn peptidases"/>
    <property type="match status" value="2"/>
</dbReference>
<dbReference type="GO" id="GO:0005829">
    <property type="term" value="C:cytosol"/>
    <property type="evidence" value="ECO:0007669"/>
    <property type="project" value="TreeGrafter"/>
</dbReference>
<evidence type="ECO:0000256" key="13">
    <source>
        <dbReference type="ARBA" id="ARBA00071271"/>
    </source>
</evidence>
<dbReference type="EC" id="3.4.13.18" evidence="10"/>
<dbReference type="FunFam" id="3.40.630.10:FF:000018">
    <property type="entry name" value="Aminoacyl-histidine dipeptidase PepD"/>
    <property type="match status" value="1"/>
</dbReference>
<dbReference type="GO" id="GO:0006508">
    <property type="term" value="P:proteolysis"/>
    <property type="evidence" value="ECO:0007669"/>
    <property type="project" value="UniProtKB-KW"/>
</dbReference>
<dbReference type="Pfam" id="PF01546">
    <property type="entry name" value="Peptidase_M20"/>
    <property type="match status" value="1"/>
</dbReference>
<organism evidence="19 20">
    <name type="scientific">Victivallis lenta</name>
    <dbReference type="NCBI Taxonomy" id="2606640"/>
    <lineage>
        <taxon>Bacteria</taxon>
        <taxon>Pseudomonadati</taxon>
        <taxon>Lentisphaerota</taxon>
        <taxon>Lentisphaeria</taxon>
        <taxon>Victivallales</taxon>
        <taxon>Victivallaceae</taxon>
        <taxon>Victivallis</taxon>
    </lineage>
</organism>
<sequence>MEEASVNTNSICTLEPRAVWEIFAEICAIPHPSGHEKALADAIAAMAEQHGLKARRDAYGNLRIDRAASPGFETRSTVILQGHLDMVPQAEAGSLFDFEKDPIPAVADGGFVRSAAGTTLGGDNGIGVAAALALLFDESFHSGPLAAVFTLSEEIGLNGATALDPAFLAGKYLLNLDSEDEGELFIGCAGGARLEASFAPEYETPSPSFAGALLEVKGLAGGHSGCNIADRRGNAVQFLGAALLGARALRAASAEGGSLDNAIPREAKATVALNPERRKETLEILASLERQLREKFSLPAGFAITLTEAPLPERVWTEQTHERAVFALAGCPDGVLEMDENFGIPRTSTNLAAVFERGGRLVFRTSQRSLSDGERRAATERVAAHFEKAGAVSEVTNEYPGWLPAPESRLLETATMLYRELFGRAVLVKVIPAGLECGIFAGKRPGLDMISFGPTILDPHSPSERADIASVERFYSYLGALVSAL</sequence>
<evidence type="ECO:0000256" key="7">
    <source>
        <dbReference type="ARBA" id="ARBA00023049"/>
    </source>
</evidence>
<dbReference type="AlphaFoldDB" id="A0A844G2E6"/>
<comment type="caution">
    <text evidence="19">The sequence shown here is derived from an EMBL/GenBank/DDBJ whole genome shotgun (WGS) entry which is preliminary data.</text>
</comment>